<evidence type="ECO:0000256" key="2">
    <source>
        <dbReference type="ARBA" id="ARBA00022723"/>
    </source>
</evidence>
<dbReference type="GO" id="GO:0003964">
    <property type="term" value="F:RNA-directed DNA polymerase activity"/>
    <property type="evidence" value="ECO:0007669"/>
    <property type="project" value="UniProtKB-KW"/>
</dbReference>
<dbReference type="GO" id="GO:0015074">
    <property type="term" value="P:DNA integration"/>
    <property type="evidence" value="ECO:0007669"/>
    <property type="project" value="UniProtKB-KW"/>
</dbReference>
<feature type="region of interest" description="Disordered" evidence="11">
    <location>
        <begin position="779"/>
        <end position="822"/>
    </location>
</feature>
<keyword evidence="1" id="KW-0540">Nuclease</keyword>
<dbReference type="InterPro" id="IPR036397">
    <property type="entry name" value="RNaseH_sf"/>
</dbReference>
<dbReference type="InterPro" id="IPR001584">
    <property type="entry name" value="Integrase_cat-core"/>
</dbReference>
<organism evidence="13 14">
    <name type="scientific">Symbiodinium natans</name>
    <dbReference type="NCBI Taxonomy" id="878477"/>
    <lineage>
        <taxon>Eukaryota</taxon>
        <taxon>Sar</taxon>
        <taxon>Alveolata</taxon>
        <taxon>Dinophyceae</taxon>
        <taxon>Suessiales</taxon>
        <taxon>Symbiodiniaceae</taxon>
        <taxon>Symbiodinium</taxon>
    </lineage>
</organism>
<dbReference type="GO" id="GO:0003676">
    <property type="term" value="F:nucleic acid binding"/>
    <property type="evidence" value="ECO:0007669"/>
    <property type="project" value="InterPro"/>
</dbReference>
<dbReference type="GO" id="GO:0016787">
    <property type="term" value="F:hydrolase activity"/>
    <property type="evidence" value="ECO:0007669"/>
    <property type="project" value="UniProtKB-KW"/>
</dbReference>
<evidence type="ECO:0000256" key="8">
    <source>
        <dbReference type="ARBA" id="ARBA00022932"/>
    </source>
</evidence>
<keyword evidence="2" id="KW-0479">Metal-binding</keyword>
<keyword evidence="7" id="KW-0695">RNA-directed DNA polymerase</keyword>
<keyword evidence="3" id="KW-0255">Endonuclease</keyword>
<dbReference type="PROSITE" id="PS50994">
    <property type="entry name" value="INTEGRASE"/>
    <property type="match status" value="1"/>
</dbReference>
<name>A0A812MDV5_9DINO</name>
<accession>A0A812MDV5</accession>
<keyword evidence="14" id="KW-1185">Reference proteome</keyword>
<evidence type="ECO:0000256" key="3">
    <source>
        <dbReference type="ARBA" id="ARBA00022759"/>
    </source>
</evidence>
<dbReference type="PANTHER" id="PTHR42648">
    <property type="entry name" value="TRANSPOSASE, PUTATIVE-RELATED"/>
    <property type="match status" value="1"/>
</dbReference>
<reference evidence="13" key="1">
    <citation type="submission" date="2021-02" db="EMBL/GenBank/DDBJ databases">
        <authorList>
            <person name="Dougan E. K."/>
            <person name="Rhodes N."/>
            <person name="Thang M."/>
            <person name="Chan C."/>
        </authorList>
    </citation>
    <scope>NUCLEOTIDE SEQUENCE</scope>
</reference>
<comment type="caution">
    <text evidence="13">The sequence shown here is derived from an EMBL/GenBank/DDBJ whole genome shotgun (WGS) entry which is preliminary data.</text>
</comment>
<protein>
    <submittedName>
        <fullName evidence="13">GIP protein</fullName>
    </submittedName>
</protein>
<evidence type="ECO:0000259" key="12">
    <source>
        <dbReference type="PROSITE" id="PS50994"/>
    </source>
</evidence>
<dbReference type="GO" id="GO:0006310">
    <property type="term" value="P:DNA recombination"/>
    <property type="evidence" value="ECO:0007669"/>
    <property type="project" value="UniProtKB-KW"/>
</dbReference>
<evidence type="ECO:0000256" key="1">
    <source>
        <dbReference type="ARBA" id="ARBA00022722"/>
    </source>
</evidence>
<dbReference type="GO" id="GO:0003887">
    <property type="term" value="F:DNA-directed DNA polymerase activity"/>
    <property type="evidence" value="ECO:0007669"/>
    <property type="project" value="UniProtKB-KW"/>
</dbReference>
<evidence type="ECO:0000256" key="10">
    <source>
        <dbReference type="ARBA" id="ARBA00023268"/>
    </source>
</evidence>
<keyword evidence="4" id="KW-0378">Hydrolase</keyword>
<evidence type="ECO:0000313" key="14">
    <source>
        <dbReference type="Proteomes" id="UP000604046"/>
    </source>
</evidence>
<evidence type="ECO:0000313" key="13">
    <source>
        <dbReference type="EMBL" id="CAE7260413.1"/>
    </source>
</evidence>
<keyword evidence="8" id="KW-0239">DNA-directed DNA polymerase</keyword>
<keyword evidence="8" id="KW-0548">Nucleotidyltransferase</keyword>
<feature type="domain" description="Integrase catalytic" evidence="12">
    <location>
        <begin position="585"/>
        <end position="719"/>
    </location>
</feature>
<feature type="compositionally biased region" description="Basic and acidic residues" evidence="11">
    <location>
        <begin position="779"/>
        <end position="802"/>
    </location>
</feature>
<dbReference type="EMBL" id="CAJNDS010001446">
    <property type="protein sequence ID" value="CAE7260413.1"/>
    <property type="molecule type" value="Genomic_DNA"/>
</dbReference>
<gene>
    <name evidence="13" type="primary">GIP</name>
    <name evidence="13" type="ORF">SNAT2548_LOCUS13607</name>
</gene>
<proteinExistence type="predicted"/>
<keyword evidence="5" id="KW-0460">Magnesium</keyword>
<dbReference type="OrthoDB" id="3344688at2759"/>
<feature type="compositionally biased region" description="Pro residues" evidence="11">
    <location>
        <begin position="807"/>
        <end position="820"/>
    </location>
</feature>
<dbReference type="GO" id="GO:0004519">
    <property type="term" value="F:endonuclease activity"/>
    <property type="evidence" value="ECO:0007669"/>
    <property type="project" value="UniProtKB-KW"/>
</dbReference>
<dbReference type="InterPro" id="IPR039537">
    <property type="entry name" value="Retrotran_Ty1/copia-like"/>
</dbReference>
<evidence type="ECO:0000256" key="4">
    <source>
        <dbReference type="ARBA" id="ARBA00022801"/>
    </source>
</evidence>
<dbReference type="SUPFAM" id="SSF53098">
    <property type="entry name" value="Ribonuclease H-like"/>
    <property type="match status" value="1"/>
</dbReference>
<keyword evidence="6" id="KW-0229">DNA integration</keyword>
<dbReference type="InterPro" id="IPR012337">
    <property type="entry name" value="RNaseH-like_sf"/>
</dbReference>
<dbReference type="Pfam" id="PF07727">
    <property type="entry name" value="RVT_2"/>
    <property type="match status" value="1"/>
</dbReference>
<evidence type="ECO:0000256" key="7">
    <source>
        <dbReference type="ARBA" id="ARBA00022918"/>
    </source>
</evidence>
<dbReference type="SUPFAM" id="SSF56672">
    <property type="entry name" value="DNA/RNA polymerases"/>
    <property type="match status" value="1"/>
</dbReference>
<keyword evidence="8" id="KW-0808">Transferase</keyword>
<keyword evidence="9" id="KW-0233">DNA recombination</keyword>
<dbReference type="InterPro" id="IPR013103">
    <property type="entry name" value="RVT_2"/>
</dbReference>
<evidence type="ECO:0000256" key="11">
    <source>
        <dbReference type="SAM" id="MobiDB-lite"/>
    </source>
</evidence>
<dbReference type="PANTHER" id="PTHR42648:SF11">
    <property type="entry name" value="TRANSPOSON TY4-P GAG-POL POLYPROTEIN"/>
    <property type="match status" value="1"/>
</dbReference>
<dbReference type="CDD" id="cd09272">
    <property type="entry name" value="RNase_HI_RT_Ty1"/>
    <property type="match status" value="1"/>
</dbReference>
<dbReference type="Proteomes" id="UP000604046">
    <property type="component" value="Unassembled WGS sequence"/>
</dbReference>
<dbReference type="InterPro" id="IPR043502">
    <property type="entry name" value="DNA/RNA_pol_sf"/>
</dbReference>
<sequence>MWSAGNCKLLHPDGRKLKLRVRNGCPELVQSKALELISRLEERKLAEIEQLKRHTEEGRDRIRQARIALEKSWWEHLMDYARDGVSCSGDAAVANAPFFTDVPRCALRGLVPSGDAGDESLWDMLRSALPNLNRRRRKALQQSRRWIVHLFAGPRPHKTFARLERDGTVVLELDVTQCAAHDLNRLSLWALLLKAAGDGRVAAVIGGPPCRTMSVLRHKPGGPRPVRSPSEPYGLSDLSASERALVNNDTGLFARMLFLHATATAGRRVHRQSVQHSSQVAFLLEQPQPVDRYLPAGHSLVGEVPSFWHTNLWRAYALEAGLFEVDFDQGALGHATTKPTTIGTNLPDLRGLHGLRKECPTLAWKGDSKDLAAWAPQFVQAVVHALQCWPRYQLCRMTPEDWQRHVENNHVPYRRDCGICVRGAGTGRRHQGVTHPDVYCLSADVAGPIRVPAKDPEGRSKHPPVFRYFLAASYRFPKLQGTKDEPNPTQVDGFDDPLLHPGGEDELADVVVEGPPEPEHRPDGKDVLPEDCLGYCPTSESENDACKEAGALRVAAAKAKAKPSKPKEEHPWERAKCEFEAPPGLARLVFVVPLHTNKSEAVLEALQQVFLELRSLNLPVLRFHSDRSREFFNKRTRAWFHEHGVRTTTAEGDTPQQNGAAENTIRWLKARARTLLAQAEVGTELWACAMATAASQQRAQQLGLKSKLAAPFGAPCSVKLKFYGPSRGDLGDRWVDGKYMGLSPSVNDGHIVLRNDRVGNGFLQTLHVRSRLHSPEMPDRVFEGDVREPAPLEPARRVRGKSEPALGEPPLPPPPLPPPEGECVPVPASRTRLRGKSSPAVRKSLLFPLPDGECLPEQCEAVEEEFRASRFSVVDLEGFAKELLLEDWDLEEAMWVLVQFSRLQSLKAGLYRHGGVVGTTSATNSYPWLTELMAATLLSASPEAEFTSLWLSNTNPMSLHADHNNVEGSVNVVFPLKLPPEGGDLWVELRAGDVIYGSVEQRVDGAGKKWLGTTHSLQRGKPFYLDPKRRHATTPFEGERVVLVAYTVNTLGKVSESELQALESLGFPLPASARLPLTTQQDVRRLDVFDMFEEGPLELAGEDCPKKVEKGGGWKETQKVEAGTVELEVSWNLKHTPAQHEQTPCVLQTLEPKPHAQVEEESWPEQPVQWELWLPDPQSGQCALRSDDLDLRLCKSEPVYTPDIEQLLSGLTEPLQIVHTVDPREAEKHSEVWIPSILKEIGVIEKAVHRLPPSEVRKGNWLHRTDVRVVPAKLVFTVKPPDVQPTAPGNGEHATQASLFKRKARLVACGNHAPSTGTEIYASGAAAESLRCLVVISSKRGWMLGILDVTSAFLLTPIPQGDGFPVFALTPPRYLVRQGLAQEGELWILTHAVYGLRESPKLWSDFRDSQLLNLRCMANGVELQLLKGKLDTNWWRIVQTSDGQVVGGLITYVDDFLLAGCAAVIEALAKAIQSIWKTTPLTLAYAEELLRLNNVKPTALGKIPCPRDLVSFDTLLTDESPTEESVRTAQRLTGEILWLSQRTRPDLAFTACVLATLSTKAPERAARIAERALAYVQQTKAFALTADADDTGLVAYSDASFAFVTLSTAESELVAGLDAVVALQSAEAMLGEFGVFNLGKTLKVDSQSALAIAIGQGSWRTRHLKVRANYLREQYEAGEIIPVFCPGVEQAADLLTKALPAARILELAAIWGLFEHRPEDPRQAEAVAVDLPTHPQYPVSADQVAFPIACNDADPKCQVSA</sequence>
<evidence type="ECO:0000256" key="5">
    <source>
        <dbReference type="ARBA" id="ARBA00022842"/>
    </source>
</evidence>
<dbReference type="GO" id="GO:0046872">
    <property type="term" value="F:metal ion binding"/>
    <property type="evidence" value="ECO:0007669"/>
    <property type="project" value="UniProtKB-KW"/>
</dbReference>
<keyword evidence="10" id="KW-0511">Multifunctional enzyme</keyword>
<dbReference type="Gene3D" id="3.30.420.10">
    <property type="entry name" value="Ribonuclease H-like superfamily/Ribonuclease H"/>
    <property type="match status" value="1"/>
</dbReference>
<evidence type="ECO:0000256" key="6">
    <source>
        <dbReference type="ARBA" id="ARBA00022908"/>
    </source>
</evidence>
<evidence type="ECO:0000256" key="9">
    <source>
        <dbReference type="ARBA" id="ARBA00023172"/>
    </source>
</evidence>